<proteinExistence type="predicted"/>
<protein>
    <submittedName>
        <fullName evidence="2">Uncharacterized protein</fullName>
    </submittedName>
</protein>
<evidence type="ECO:0000256" key="1">
    <source>
        <dbReference type="SAM" id="Coils"/>
    </source>
</evidence>
<gene>
    <name evidence="2" type="ORF">DCAR_017333</name>
</gene>
<sequence length="95" mass="11081">MASSQKFRFGEDGEVSTIAEHEEEVKRLFAVMDMYLKEIEGEEKEKEEVEKKLVEEEEAELEALKEEGTTREKALMEFRALIQSVFDSSDEEKDE</sequence>
<accession>A0A164Y7G9</accession>
<keyword evidence="1" id="KW-0175">Coiled coil</keyword>
<comment type="caution">
    <text evidence="2">The sequence shown here is derived from an EMBL/GenBank/DDBJ whole genome shotgun (WGS) entry which is preliminary data.</text>
</comment>
<reference evidence="2" key="1">
    <citation type="journal article" date="2016" name="Nat. Genet.">
        <title>A high-quality carrot genome assembly provides new insights into carotenoid accumulation and asterid genome evolution.</title>
        <authorList>
            <person name="Iorizzo M."/>
            <person name="Ellison S."/>
            <person name="Senalik D."/>
            <person name="Zeng P."/>
            <person name="Satapoomin P."/>
            <person name="Huang J."/>
            <person name="Bowman M."/>
            <person name="Iovene M."/>
            <person name="Sanseverino W."/>
            <person name="Cavagnaro P."/>
            <person name="Yildiz M."/>
            <person name="Macko-Podgorni A."/>
            <person name="Moranska E."/>
            <person name="Grzebelus E."/>
            <person name="Grzebelus D."/>
            <person name="Ashrafi H."/>
            <person name="Zheng Z."/>
            <person name="Cheng S."/>
            <person name="Spooner D."/>
            <person name="Van Deynze A."/>
            <person name="Simon P."/>
        </authorList>
    </citation>
    <scope>NUCLEOTIDE SEQUENCE [LARGE SCALE GENOMIC DNA]</scope>
    <source>
        <tissue evidence="2">Leaf</tissue>
    </source>
</reference>
<name>A0A164Y7G9_DAUCS</name>
<dbReference type="AlphaFoldDB" id="A0A164Y7G9"/>
<evidence type="ECO:0000313" key="2">
    <source>
        <dbReference type="EMBL" id="KZM94088.1"/>
    </source>
</evidence>
<organism evidence="2">
    <name type="scientific">Daucus carota subsp. sativus</name>
    <name type="common">Carrot</name>
    <dbReference type="NCBI Taxonomy" id="79200"/>
    <lineage>
        <taxon>Eukaryota</taxon>
        <taxon>Viridiplantae</taxon>
        <taxon>Streptophyta</taxon>
        <taxon>Embryophyta</taxon>
        <taxon>Tracheophyta</taxon>
        <taxon>Spermatophyta</taxon>
        <taxon>Magnoliopsida</taxon>
        <taxon>eudicotyledons</taxon>
        <taxon>Gunneridae</taxon>
        <taxon>Pentapetalae</taxon>
        <taxon>asterids</taxon>
        <taxon>campanulids</taxon>
        <taxon>Apiales</taxon>
        <taxon>Apiaceae</taxon>
        <taxon>Apioideae</taxon>
        <taxon>Scandiceae</taxon>
        <taxon>Daucinae</taxon>
        <taxon>Daucus</taxon>
        <taxon>Daucus sect. Daucus</taxon>
    </lineage>
</organism>
<dbReference type="EMBL" id="LNRQ01000005">
    <property type="protein sequence ID" value="KZM94088.1"/>
    <property type="molecule type" value="Genomic_DNA"/>
</dbReference>
<feature type="coiled-coil region" evidence="1">
    <location>
        <begin position="18"/>
        <end position="74"/>
    </location>
</feature>
<dbReference type="Gramene" id="KZM94088">
    <property type="protein sequence ID" value="KZM94088"/>
    <property type="gene ID" value="DCAR_017333"/>
</dbReference>